<evidence type="ECO:0000313" key="2">
    <source>
        <dbReference type="EMBL" id="ROO85852.1"/>
    </source>
</evidence>
<feature type="transmembrane region" description="Helical" evidence="1">
    <location>
        <begin position="296"/>
        <end position="317"/>
    </location>
</feature>
<feature type="transmembrane region" description="Helical" evidence="1">
    <location>
        <begin position="194"/>
        <end position="221"/>
    </location>
</feature>
<evidence type="ECO:0000313" key="3">
    <source>
        <dbReference type="Proteomes" id="UP000272400"/>
    </source>
</evidence>
<sequence length="494" mass="54174">MGRSWPYAGAAPCQTTSGVVITSRFLRPERVGILCFAVGTAVVYAVLALVRFETGRTRSWDLVIFDQAVRAYSGFGAPITPIKGVRAGYGIDYNLLADHVSPIIAALGPLYWIHDGPETLLVAQGLLLAFAVIPLWVVARRILGTVGAWCAAVAYSIAWPVAEALWVDFHETAFAPLLYFWMFERWQAGRRLQALALCLPILLIKEDAGLLVAGFGLYLLTRRGDRRWAAAFIVPGLGWAVFASRVVVPHFGGNPDYYWGYGGLADSFSGLALRAVTHPWDIAATLVTPSTKVWTILLLLLPFLLVPLRSPHLLAALPLLAERMLSDRWPNWWSTDFHYNVFILAPLFLAAIDGASRLPALRAERWWPPALVAASLAFLPTTPFAHLVSPSFYRTPPHTTAAKQAAARIPDGATVDAVSSVGPFLSSRARVLLWDGAPHYAPWAIIDTSRLQTPFPTLPDQRKAAADLLSRCTPVWQQDGYQVLTCRTPPPAPK</sequence>
<name>A0A3N1CX30_9ACTN</name>
<feature type="transmembrane region" description="Helical" evidence="1">
    <location>
        <begin position="146"/>
        <end position="167"/>
    </location>
</feature>
<dbReference type="EMBL" id="RJKE01000001">
    <property type="protein sequence ID" value="ROO85852.1"/>
    <property type="molecule type" value="Genomic_DNA"/>
</dbReference>
<dbReference type="InterPro" id="IPR018650">
    <property type="entry name" value="STSV1_Orf64"/>
</dbReference>
<feature type="transmembrane region" description="Helical" evidence="1">
    <location>
        <begin position="367"/>
        <end position="388"/>
    </location>
</feature>
<dbReference type="AlphaFoldDB" id="A0A3N1CX30"/>
<dbReference type="Proteomes" id="UP000272400">
    <property type="component" value="Unassembled WGS sequence"/>
</dbReference>
<dbReference type="Pfam" id="PF09852">
    <property type="entry name" value="DUF2079"/>
    <property type="match status" value="1"/>
</dbReference>
<keyword evidence="1" id="KW-0472">Membrane</keyword>
<gene>
    <name evidence="2" type="ORF">EDD29_3403</name>
</gene>
<keyword evidence="3" id="KW-1185">Reference proteome</keyword>
<feature type="transmembrane region" description="Helical" evidence="1">
    <location>
        <begin position="31"/>
        <end position="50"/>
    </location>
</feature>
<feature type="transmembrane region" description="Helical" evidence="1">
    <location>
        <begin position="228"/>
        <end position="251"/>
    </location>
</feature>
<evidence type="ECO:0000256" key="1">
    <source>
        <dbReference type="SAM" id="Phobius"/>
    </source>
</evidence>
<feature type="transmembrane region" description="Helical" evidence="1">
    <location>
        <begin position="119"/>
        <end position="139"/>
    </location>
</feature>
<protein>
    <submittedName>
        <fullName evidence="2">Putative membrane protein</fullName>
    </submittedName>
</protein>
<proteinExistence type="predicted"/>
<accession>A0A3N1CX30</accession>
<reference evidence="2 3" key="1">
    <citation type="submission" date="2018-11" db="EMBL/GenBank/DDBJ databases">
        <title>Sequencing the genomes of 1000 actinobacteria strains.</title>
        <authorList>
            <person name="Klenk H.-P."/>
        </authorList>
    </citation>
    <scope>NUCLEOTIDE SEQUENCE [LARGE SCALE GENOMIC DNA]</scope>
    <source>
        <strain evidence="2 3">DSM 44254</strain>
    </source>
</reference>
<feature type="transmembrane region" description="Helical" evidence="1">
    <location>
        <begin position="337"/>
        <end position="355"/>
    </location>
</feature>
<keyword evidence="1" id="KW-0812">Transmembrane</keyword>
<keyword evidence="1" id="KW-1133">Transmembrane helix</keyword>
<comment type="caution">
    <text evidence="2">The sequence shown here is derived from an EMBL/GenBank/DDBJ whole genome shotgun (WGS) entry which is preliminary data.</text>
</comment>
<organism evidence="2 3">
    <name type="scientific">Actinocorallia herbida</name>
    <dbReference type="NCBI Taxonomy" id="58109"/>
    <lineage>
        <taxon>Bacteria</taxon>
        <taxon>Bacillati</taxon>
        <taxon>Actinomycetota</taxon>
        <taxon>Actinomycetes</taxon>
        <taxon>Streptosporangiales</taxon>
        <taxon>Thermomonosporaceae</taxon>
        <taxon>Actinocorallia</taxon>
    </lineage>
</organism>